<proteinExistence type="predicted"/>
<evidence type="ECO:0000256" key="1">
    <source>
        <dbReference type="SAM" id="MobiDB-lite"/>
    </source>
</evidence>
<dbReference type="SUPFAM" id="SSF48371">
    <property type="entry name" value="ARM repeat"/>
    <property type="match status" value="1"/>
</dbReference>
<sequence>MSEPSNEPIASHFIKQWLHDVDCFFGIHDRKLYFLGLCTLISLSEAIPAVLSEVSGKIIPSLILVFDGLKCVYESRAQEKEDEEEEEDEECEEALSSDENDIREFSSGYLEQIADYSKSKADEAGFDMKAKIKDEDDESDDEEEESLVDL</sequence>
<dbReference type="InterPro" id="IPR016024">
    <property type="entry name" value="ARM-type_fold"/>
</dbReference>
<feature type="region of interest" description="Disordered" evidence="1">
    <location>
        <begin position="76"/>
        <end position="99"/>
    </location>
</feature>
<evidence type="ECO:0000259" key="2">
    <source>
        <dbReference type="Pfam" id="PF25758"/>
    </source>
</evidence>
<keyword evidence="4" id="KW-1185">Reference proteome</keyword>
<reference evidence="3" key="2">
    <citation type="submission" date="2020-05" db="UniProtKB">
        <authorList>
            <consortium name="EnsemblMetazoa"/>
        </authorList>
    </citation>
    <scope>IDENTIFICATION</scope>
    <source>
        <strain evidence="3">IAEA</strain>
    </source>
</reference>
<dbReference type="InterPro" id="IPR011989">
    <property type="entry name" value="ARM-like"/>
</dbReference>
<dbReference type="AlphaFoldDB" id="A0A1A9WKD1"/>
<feature type="region of interest" description="Disordered" evidence="1">
    <location>
        <begin position="129"/>
        <end position="150"/>
    </location>
</feature>
<reference evidence="4" key="1">
    <citation type="submission" date="2014-03" db="EMBL/GenBank/DDBJ databases">
        <authorList>
            <person name="Aksoy S."/>
            <person name="Warren W."/>
            <person name="Wilson R.K."/>
        </authorList>
    </citation>
    <scope>NUCLEOTIDE SEQUENCE [LARGE SCALE GENOMIC DNA]</scope>
    <source>
        <strain evidence="4">IAEA</strain>
    </source>
</reference>
<protein>
    <recommendedName>
        <fullName evidence="2">Importin-7/11-like TPR repeats domain-containing protein</fullName>
    </recommendedName>
</protein>
<dbReference type="Pfam" id="PF25758">
    <property type="entry name" value="TPR_IPO11"/>
    <property type="match status" value="1"/>
</dbReference>
<dbReference type="Gene3D" id="1.25.10.10">
    <property type="entry name" value="Leucine-rich Repeat Variant"/>
    <property type="match status" value="1"/>
</dbReference>
<dbReference type="VEuPathDB" id="VectorBase:GBRI022871"/>
<dbReference type="Proteomes" id="UP000091820">
    <property type="component" value="Unassembled WGS sequence"/>
</dbReference>
<feature type="compositionally biased region" description="Acidic residues" evidence="1">
    <location>
        <begin position="80"/>
        <end position="99"/>
    </location>
</feature>
<dbReference type="EnsemblMetazoa" id="GBRI022871-RA">
    <property type="protein sequence ID" value="GBRI022871-PA"/>
    <property type="gene ID" value="GBRI022871"/>
</dbReference>
<accession>A0A1A9WKD1</accession>
<feature type="domain" description="Importin-7/11-like TPR repeats" evidence="2">
    <location>
        <begin position="5"/>
        <end position="86"/>
    </location>
</feature>
<organism evidence="3 4">
    <name type="scientific">Glossina brevipalpis</name>
    <dbReference type="NCBI Taxonomy" id="37001"/>
    <lineage>
        <taxon>Eukaryota</taxon>
        <taxon>Metazoa</taxon>
        <taxon>Ecdysozoa</taxon>
        <taxon>Arthropoda</taxon>
        <taxon>Hexapoda</taxon>
        <taxon>Insecta</taxon>
        <taxon>Pterygota</taxon>
        <taxon>Neoptera</taxon>
        <taxon>Endopterygota</taxon>
        <taxon>Diptera</taxon>
        <taxon>Brachycera</taxon>
        <taxon>Muscomorpha</taxon>
        <taxon>Hippoboscoidea</taxon>
        <taxon>Glossinidae</taxon>
        <taxon>Glossina</taxon>
    </lineage>
</organism>
<feature type="compositionally biased region" description="Acidic residues" evidence="1">
    <location>
        <begin position="135"/>
        <end position="150"/>
    </location>
</feature>
<name>A0A1A9WKD1_9MUSC</name>
<dbReference type="InterPro" id="IPR058669">
    <property type="entry name" value="TPR_IPO7/11-like"/>
</dbReference>
<evidence type="ECO:0000313" key="3">
    <source>
        <dbReference type="EnsemblMetazoa" id="GBRI022871-PA"/>
    </source>
</evidence>
<dbReference type="STRING" id="37001.A0A1A9WKD1"/>
<evidence type="ECO:0000313" key="4">
    <source>
        <dbReference type="Proteomes" id="UP000091820"/>
    </source>
</evidence>